<feature type="domain" description="Cns1/TTC4 wheel" evidence="5">
    <location>
        <begin position="293"/>
        <end position="360"/>
    </location>
</feature>
<protein>
    <recommendedName>
        <fullName evidence="5">Cns1/TTC4 wheel domain-containing protein</fullName>
    </recommendedName>
</protein>
<dbReference type="GO" id="GO:0005634">
    <property type="term" value="C:nucleus"/>
    <property type="evidence" value="ECO:0007669"/>
    <property type="project" value="TreeGrafter"/>
</dbReference>
<dbReference type="GeneID" id="19014053"/>
<feature type="region of interest" description="Disordered" evidence="4">
    <location>
        <begin position="136"/>
        <end position="155"/>
    </location>
</feature>
<dbReference type="InterPro" id="IPR011990">
    <property type="entry name" value="TPR-like_helical_dom_sf"/>
</dbReference>
<dbReference type="SMART" id="SM00028">
    <property type="entry name" value="TPR"/>
    <property type="match status" value="2"/>
</dbReference>
<keyword evidence="7" id="KW-1185">Reference proteome</keyword>
<evidence type="ECO:0000313" key="6">
    <source>
        <dbReference type="EMBL" id="CCO17571.1"/>
    </source>
</evidence>
<dbReference type="Pfam" id="PF13181">
    <property type="entry name" value="TPR_8"/>
    <property type="match status" value="2"/>
</dbReference>
<dbReference type="OrthoDB" id="420195at2759"/>
<feature type="region of interest" description="Disordered" evidence="4">
    <location>
        <begin position="1"/>
        <end position="51"/>
    </location>
</feature>
<dbReference type="InterPro" id="IPR044059">
    <property type="entry name" value="Csn1/TTC4_wheel"/>
</dbReference>
<dbReference type="PANTHER" id="PTHR46035:SF1">
    <property type="entry name" value="TETRATRICOPEPTIDE REPEAT PROTEIN 4"/>
    <property type="match status" value="1"/>
</dbReference>
<dbReference type="GO" id="GO:0006457">
    <property type="term" value="P:protein folding"/>
    <property type="evidence" value="ECO:0007669"/>
    <property type="project" value="TreeGrafter"/>
</dbReference>
<organism evidence="6 7">
    <name type="scientific">Bathycoccus prasinos</name>
    <dbReference type="NCBI Taxonomy" id="41875"/>
    <lineage>
        <taxon>Eukaryota</taxon>
        <taxon>Viridiplantae</taxon>
        <taxon>Chlorophyta</taxon>
        <taxon>Mamiellophyceae</taxon>
        <taxon>Mamiellales</taxon>
        <taxon>Bathycoccaceae</taxon>
        <taxon>Bathycoccus</taxon>
    </lineage>
</organism>
<dbReference type="Pfam" id="PF18972">
    <property type="entry name" value="Wheel"/>
    <property type="match status" value="1"/>
</dbReference>
<comment type="similarity">
    <text evidence="3">Belongs to the TTC4 family.</text>
</comment>
<keyword evidence="1" id="KW-0677">Repeat</keyword>
<dbReference type="SUPFAM" id="SSF48452">
    <property type="entry name" value="TPR-like"/>
    <property type="match status" value="1"/>
</dbReference>
<evidence type="ECO:0000313" key="7">
    <source>
        <dbReference type="Proteomes" id="UP000198341"/>
    </source>
</evidence>
<dbReference type="EMBL" id="FO082271">
    <property type="protein sequence ID" value="CCO17571.1"/>
    <property type="molecule type" value="Genomic_DNA"/>
</dbReference>
<dbReference type="GO" id="GO:0030544">
    <property type="term" value="F:Hsp70 protein binding"/>
    <property type="evidence" value="ECO:0007669"/>
    <property type="project" value="TreeGrafter"/>
</dbReference>
<evidence type="ECO:0000259" key="5">
    <source>
        <dbReference type="Pfam" id="PF18972"/>
    </source>
</evidence>
<dbReference type="Gene3D" id="1.25.40.10">
    <property type="entry name" value="Tetratricopeptide repeat domain"/>
    <property type="match status" value="1"/>
</dbReference>
<keyword evidence="2" id="KW-0802">TPR repeat</keyword>
<dbReference type="Proteomes" id="UP000198341">
    <property type="component" value="Chromosome 8"/>
</dbReference>
<feature type="compositionally biased region" description="Basic and acidic residues" evidence="4">
    <location>
        <begin position="20"/>
        <end position="34"/>
    </location>
</feature>
<evidence type="ECO:0000256" key="3">
    <source>
        <dbReference type="ARBA" id="ARBA00023602"/>
    </source>
</evidence>
<dbReference type="KEGG" id="bpg:Bathy08g00740"/>
<evidence type="ECO:0000256" key="4">
    <source>
        <dbReference type="SAM" id="MobiDB-lite"/>
    </source>
</evidence>
<dbReference type="STRING" id="41875.K8EHR7"/>
<dbReference type="CDD" id="cd21377">
    <property type="entry name" value="CTWD_Cns1-like"/>
    <property type="match status" value="1"/>
</dbReference>
<sequence>MASSTFNFDELAKEVLSSQKQEEMKTDKETKKENDDDWQNHPMFWEKGENGNCEDWFDENSDEFQALKALLHDDDDLTIKEKAEMQKQKGNARLKYKMQKMYARKAVEEYTLGIALCEDALKQGGRLLVENKIEEDKEELKEDKEEDKEEEKERERKEIQTILSQLYNNRAFAALNLGNNKRCIEDAEKCLELDERNIKAYFRAATACKNLFDYEQCLKFCKRGLEVEKDAPELKSLKKVAKKRYEMEKEEKEKRLEINRGSEVLAKTLTRTKKIKWGPPRLHTGQRLPEYDEQANVFAFFTLIVYPEFDQTDVIQQFRENDSFKAHLDVLFDPNGPPLPWDEKNEYDRNSVGLYYETNAVKPYEEEALAMKIAEYAGGDVKETMMQSELELNLEAHRTDPRDRKFVQLKSENWTLADVLKEKDYVVSGHPTLFCVVKGSAFEKRFLDGQWTY</sequence>
<dbReference type="RefSeq" id="XP_007511450.1">
    <property type="nucleotide sequence ID" value="XM_007511388.1"/>
</dbReference>
<dbReference type="eggNOG" id="KOG0551">
    <property type="taxonomic scope" value="Eukaryota"/>
</dbReference>
<evidence type="ECO:0000256" key="1">
    <source>
        <dbReference type="ARBA" id="ARBA00022737"/>
    </source>
</evidence>
<dbReference type="AlphaFoldDB" id="K8EHR7"/>
<evidence type="ECO:0000256" key="2">
    <source>
        <dbReference type="ARBA" id="ARBA00022803"/>
    </source>
</evidence>
<dbReference type="InterPro" id="IPR019734">
    <property type="entry name" value="TPR_rpt"/>
</dbReference>
<name>K8EHR7_9CHLO</name>
<dbReference type="PANTHER" id="PTHR46035">
    <property type="entry name" value="TETRATRICOPEPTIDE REPEAT PROTEIN 4"/>
    <property type="match status" value="1"/>
</dbReference>
<accession>K8EHR7</accession>
<proteinExistence type="inferred from homology"/>
<dbReference type="GO" id="GO:0005829">
    <property type="term" value="C:cytosol"/>
    <property type="evidence" value="ECO:0007669"/>
    <property type="project" value="TreeGrafter"/>
</dbReference>
<gene>
    <name evidence="6" type="ORF">Bathy08g00740</name>
</gene>
<dbReference type="GO" id="GO:0051879">
    <property type="term" value="F:Hsp90 protein binding"/>
    <property type="evidence" value="ECO:0007669"/>
    <property type="project" value="InterPro"/>
</dbReference>
<reference evidence="6 7" key="1">
    <citation type="submission" date="2011-10" db="EMBL/GenBank/DDBJ databases">
        <authorList>
            <person name="Genoscope - CEA"/>
        </authorList>
    </citation>
    <scope>NUCLEOTIDE SEQUENCE [LARGE SCALE GENOMIC DNA]</scope>
    <source>
        <strain evidence="6 7">RCC 1105</strain>
    </source>
</reference>